<dbReference type="InterPro" id="IPR042568">
    <property type="entry name" value="QSOX_FAD-bd_sf"/>
</dbReference>
<dbReference type="GO" id="GO:0016971">
    <property type="term" value="F:flavin-dependent sulfhydryl oxidase activity"/>
    <property type="evidence" value="ECO:0007669"/>
    <property type="project" value="InterPro"/>
</dbReference>
<dbReference type="InterPro" id="IPR040986">
    <property type="entry name" value="QSOX_FAD-bd_dom"/>
</dbReference>
<dbReference type="SUPFAM" id="SSF52833">
    <property type="entry name" value="Thioredoxin-like"/>
    <property type="match status" value="1"/>
</dbReference>
<evidence type="ECO:0000313" key="6">
    <source>
        <dbReference type="WBParaSite" id="Hba_16676"/>
    </source>
</evidence>
<dbReference type="Gene3D" id="1.20.120.1960">
    <property type="entry name" value="QSOX sulfhydryl oxidase domain"/>
    <property type="match status" value="1"/>
</dbReference>
<comment type="catalytic activity">
    <reaction evidence="1">
        <text>2 R'C(R)SH + O2 = R'C(R)S-S(R)CR' + H2O2</text>
        <dbReference type="Rhea" id="RHEA:17357"/>
        <dbReference type="ChEBI" id="CHEBI:15379"/>
        <dbReference type="ChEBI" id="CHEBI:16240"/>
        <dbReference type="ChEBI" id="CHEBI:16520"/>
        <dbReference type="ChEBI" id="CHEBI:17412"/>
        <dbReference type="EC" id="1.8.3.2"/>
    </reaction>
</comment>
<dbReference type="Pfam" id="PF18371">
    <property type="entry name" value="FAD_SOX"/>
    <property type="match status" value="1"/>
</dbReference>
<dbReference type="GO" id="GO:0005615">
    <property type="term" value="C:extracellular space"/>
    <property type="evidence" value="ECO:0007669"/>
    <property type="project" value="TreeGrafter"/>
</dbReference>
<dbReference type="PANTHER" id="PTHR22897:SF26">
    <property type="entry name" value="SULFHYDRYL OXIDASE"/>
    <property type="match status" value="1"/>
</dbReference>
<proteinExistence type="predicted"/>
<evidence type="ECO:0000313" key="5">
    <source>
        <dbReference type="Proteomes" id="UP000095283"/>
    </source>
</evidence>
<keyword evidence="2" id="KW-0732">Signal</keyword>
<feature type="signal peptide" evidence="2">
    <location>
        <begin position="1"/>
        <end position="20"/>
    </location>
</feature>
<organism evidence="5 6">
    <name type="scientific">Heterorhabditis bacteriophora</name>
    <name type="common">Entomopathogenic nematode worm</name>
    <dbReference type="NCBI Taxonomy" id="37862"/>
    <lineage>
        <taxon>Eukaryota</taxon>
        <taxon>Metazoa</taxon>
        <taxon>Ecdysozoa</taxon>
        <taxon>Nematoda</taxon>
        <taxon>Chromadorea</taxon>
        <taxon>Rhabditida</taxon>
        <taxon>Rhabditina</taxon>
        <taxon>Rhabditomorpha</taxon>
        <taxon>Strongyloidea</taxon>
        <taxon>Heterorhabditidae</taxon>
        <taxon>Heterorhabditis</taxon>
    </lineage>
</organism>
<reference evidence="6" key="1">
    <citation type="submission" date="2016-11" db="UniProtKB">
        <authorList>
            <consortium name="WormBaseParasite"/>
        </authorList>
    </citation>
    <scope>IDENTIFICATION</scope>
</reference>
<dbReference type="WBParaSite" id="Hba_16676">
    <property type="protein sequence ID" value="Hba_16676"/>
    <property type="gene ID" value="Hba_16676"/>
</dbReference>
<dbReference type="GO" id="GO:0003756">
    <property type="term" value="F:protein disulfide isomerase activity"/>
    <property type="evidence" value="ECO:0007669"/>
    <property type="project" value="TreeGrafter"/>
</dbReference>
<sequence length="335" mass="38537">MRIFLSLLSCYLQLPSIISADSLYQASDPILELDVDTFNSAIYGKKKAHFVEFYSSWCGACIGYAPIFKNFANMHLKTNNAKNFIVSLSLQIISRIFSTELMTKIWESAGSVQFIGLAIQENPATMAWAVCLNGLMLKQFFPFYFYFQIKINFHNDRNVRIVLSRPQHPEAIKHLGTEANNRFIFYARGNPVPLWISPENTKWVDVQEKVMDLIAEVPAVAEPAPINLESVSVEPQAQAPLISHDLNQYHVQLVDLQSTVSYMLYKEIPRREVISGENLKALKQWIHTLMKYIPGTTPIRRLFHRLDEWIQVQEKVTADEWIKKVDEIQVSAQRI</sequence>
<dbReference type="Gene3D" id="3.40.30.10">
    <property type="entry name" value="Glutaredoxin"/>
    <property type="match status" value="1"/>
</dbReference>
<dbReference type="PANTHER" id="PTHR22897">
    <property type="entry name" value="QUIESCIN Q6-RELATED SULFHYDRYL OXIDASE"/>
    <property type="match status" value="1"/>
</dbReference>
<dbReference type="InterPro" id="IPR013766">
    <property type="entry name" value="Thioredoxin_domain"/>
</dbReference>
<dbReference type="GO" id="GO:0000139">
    <property type="term" value="C:Golgi membrane"/>
    <property type="evidence" value="ECO:0007669"/>
    <property type="project" value="TreeGrafter"/>
</dbReference>
<dbReference type="Pfam" id="PF00085">
    <property type="entry name" value="Thioredoxin"/>
    <property type="match status" value="1"/>
</dbReference>
<dbReference type="InterPro" id="IPR039798">
    <property type="entry name" value="Sulfhydryl_oxidase"/>
</dbReference>
<dbReference type="GO" id="GO:0006457">
    <property type="term" value="P:protein folding"/>
    <property type="evidence" value="ECO:0007669"/>
    <property type="project" value="TreeGrafter"/>
</dbReference>
<dbReference type="Proteomes" id="UP000095283">
    <property type="component" value="Unplaced"/>
</dbReference>
<dbReference type="AlphaFoldDB" id="A0A1I7XGP0"/>
<evidence type="ECO:0000256" key="2">
    <source>
        <dbReference type="SAM" id="SignalP"/>
    </source>
</evidence>
<evidence type="ECO:0000259" key="4">
    <source>
        <dbReference type="Pfam" id="PF18371"/>
    </source>
</evidence>
<dbReference type="InterPro" id="IPR036249">
    <property type="entry name" value="Thioredoxin-like_sf"/>
</dbReference>
<evidence type="ECO:0000256" key="1">
    <source>
        <dbReference type="ARBA" id="ARBA00048864"/>
    </source>
</evidence>
<evidence type="ECO:0000259" key="3">
    <source>
        <dbReference type="Pfam" id="PF00085"/>
    </source>
</evidence>
<feature type="domain" description="Sulfhydryl oxidase flavin adenine dinucleotide (FAD) binding" evidence="4">
    <location>
        <begin position="248"/>
        <end position="320"/>
    </location>
</feature>
<feature type="chain" id="PRO_5009311160" evidence="2">
    <location>
        <begin position="21"/>
        <end position="335"/>
    </location>
</feature>
<name>A0A1I7XGP0_HETBA</name>
<keyword evidence="5" id="KW-1185">Reference proteome</keyword>
<protein>
    <submittedName>
        <fullName evidence="6">Thioredoxin domain-containing protein</fullName>
    </submittedName>
</protein>
<feature type="domain" description="Thioredoxin" evidence="3">
    <location>
        <begin position="31"/>
        <end position="75"/>
    </location>
</feature>
<accession>A0A1I7XGP0</accession>